<name>A0A072PDQ3_9EURO</name>
<dbReference type="Proteomes" id="UP000027920">
    <property type="component" value="Unassembled WGS sequence"/>
</dbReference>
<dbReference type="RefSeq" id="XP_013260804.1">
    <property type="nucleotide sequence ID" value="XM_013405350.1"/>
</dbReference>
<evidence type="ECO:0000313" key="7">
    <source>
        <dbReference type="EMBL" id="KEF58214.1"/>
    </source>
</evidence>
<dbReference type="PANTHER" id="PTHR36206:SF16">
    <property type="entry name" value="TRANSCRIPTION FACTOR DOMAIN-CONTAINING PROTEIN-RELATED"/>
    <property type="match status" value="1"/>
</dbReference>
<evidence type="ECO:0000256" key="2">
    <source>
        <dbReference type="ARBA" id="ARBA00022833"/>
    </source>
</evidence>
<comment type="caution">
    <text evidence="7">The sequence shown here is derived from an EMBL/GenBank/DDBJ whole genome shotgun (WGS) entry which is preliminary data.</text>
</comment>
<dbReference type="GeneID" id="25281057"/>
<keyword evidence="1" id="KW-0479">Metal-binding</keyword>
<organism evidence="7 8">
    <name type="scientific">Exophiala aquamarina CBS 119918</name>
    <dbReference type="NCBI Taxonomy" id="1182545"/>
    <lineage>
        <taxon>Eukaryota</taxon>
        <taxon>Fungi</taxon>
        <taxon>Dikarya</taxon>
        <taxon>Ascomycota</taxon>
        <taxon>Pezizomycotina</taxon>
        <taxon>Eurotiomycetes</taxon>
        <taxon>Chaetothyriomycetidae</taxon>
        <taxon>Chaetothyriales</taxon>
        <taxon>Herpotrichiellaceae</taxon>
        <taxon>Exophiala</taxon>
    </lineage>
</organism>
<dbReference type="EMBL" id="AMGV01000004">
    <property type="protein sequence ID" value="KEF58214.1"/>
    <property type="molecule type" value="Genomic_DNA"/>
</dbReference>
<dbReference type="GO" id="GO:0046872">
    <property type="term" value="F:metal ion binding"/>
    <property type="evidence" value="ECO:0007669"/>
    <property type="project" value="UniProtKB-KW"/>
</dbReference>
<evidence type="ECO:0000256" key="6">
    <source>
        <dbReference type="ARBA" id="ARBA00023242"/>
    </source>
</evidence>
<evidence type="ECO:0000256" key="1">
    <source>
        <dbReference type="ARBA" id="ARBA00022723"/>
    </source>
</evidence>
<evidence type="ECO:0000313" key="8">
    <source>
        <dbReference type="Proteomes" id="UP000027920"/>
    </source>
</evidence>
<keyword evidence="4" id="KW-0238">DNA-binding</keyword>
<keyword evidence="3" id="KW-0805">Transcription regulation</keyword>
<accession>A0A072PDQ3</accession>
<protein>
    <submittedName>
        <fullName evidence="7">Uncharacterized protein</fullName>
    </submittedName>
</protein>
<dbReference type="VEuPathDB" id="FungiDB:A1O9_06140"/>
<keyword evidence="2" id="KW-0862">Zinc</keyword>
<evidence type="ECO:0000256" key="3">
    <source>
        <dbReference type="ARBA" id="ARBA00023015"/>
    </source>
</evidence>
<keyword evidence="8" id="KW-1185">Reference proteome</keyword>
<gene>
    <name evidence="7" type="ORF">A1O9_06140</name>
</gene>
<dbReference type="STRING" id="1182545.A0A072PDQ3"/>
<dbReference type="PANTHER" id="PTHR36206">
    <property type="entry name" value="ASPERCRYPTIN BIOSYNTHESIS CLUSTER-SPECIFIC TRANSCRIPTION REGULATOR ATNN-RELATED"/>
    <property type="match status" value="1"/>
</dbReference>
<dbReference type="InterPro" id="IPR052360">
    <property type="entry name" value="Transcr_Regulatory_Proteins"/>
</dbReference>
<keyword evidence="6" id="KW-0539">Nucleus</keyword>
<keyword evidence="5" id="KW-0804">Transcription</keyword>
<dbReference type="GO" id="GO:0003677">
    <property type="term" value="F:DNA binding"/>
    <property type="evidence" value="ECO:0007669"/>
    <property type="project" value="UniProtKB-KW"/>
</dbReference>
<proteinExistence type="predicted"/>
<dbReference type="AlphaFoldDB" id="A0A072PDQ3"/>
<evidence type="ECO:0000256" key="4">
    <source>
        <dbReference type="ARBA" id="ARBA00023125"/>
    </source>
</evidence>
<dbReference type="HOGENOM" id="CLU_1434447_0_0_1"/>
<dbReference type="OrthoDB" id="4118238at2759"/>
<reference evidence="7 8" key="1">
    <citation type="submission" date="2013-03" db="EMBL/GenBank/DDBJ databases">
        <title>The Genome Sequence of Exophiala aquamarina CBS 119918.</title>
        <authorList>
            <consortium name="The Broad Institute Genomics Platform"/>
            <person name="Cuomo C."/>
            <person name="de Hoog S."/>
            <person name="Gorbushina A."/>
            <person name="Walker B."/>
            <person name="Young S.K."/>
            <person name="Zeng Q."/>
            <person name="Gargeya S."/>
            <person name="Fitzgerald M."/>
            <person name="Haas B."/>
            <person name="Abouelleil A."/>
            <person name="Allen A.W."/>
            <person name="Alvarado L."/>
            <person name="Arachchi H.M."/>
            <person name="Berlin A.M."/>
            <person name="Chapman S.B."/>
            <person name="Gainer-Dewar J."/>
            <person name="Goldberg J."/>
            <person name="Griggs A."/>
            <person name="Gujja S."/>
            <person name="Hansen M."/>
            <person name="Howarth C."/>
            <person name="Imamovic A."/>
            <person name="Ireland A."/>
            <person name="Larimer J."/>
            <person name="McCowan C."/>
            <person name="Murphy C."/>
            <person name="Pearson M."/>
            <person name="Poon T.W."/>
            <person name="Priest M."/>
            <person name="Roberts A."/>
            <person name="Saif S."/>
            <person name="Shea T."/>
            <person name="Sisk P."/>
            <person name="Sykes S."/>
            <person name="Wortman J."/>
            <person name="Nusbaum C."/>
            <person name="Birren B."/>
        </authorList>
    </citation>
    <scope>NUCLEOTIDE SEQUENCE [LARGE SCALE GENOMIC DNA]</scope>
    <source>
        <strain evidence="7 8">CBS 119918</strain>
    </source>
</reference>
<sequence>MAAIMADTCLRLDDESVFDSHTQGFISILSKAIVMWKAGRSEHPAGPLPWPRIYMSRSIVDIGWIAPLYYTALKCRVHRIRLQAIRLIETTSYREGMWDSKIASCVARRVMEIEEGGFYNDLGPGDDFSLSSSPEIDDLSLPTSPQLDRICEVRIALSDGPTDPILIHYRQAQTAWEDSLIFTSGKDNA</sequence>
<evidence type="ECO:0000256" key="5">
    <source>
        <dbReference type="ARBA" id="ARBA00023163"/>
    </source>
</evidence>